<reference evidence="3" key="2">
    <citation type="journal article" date="2022" name="Microb. Genom.">
        <title>A chromosome-scale genome assembly of the tomato pathogen Cladosporium fulvum reveals a compartmentalized genome architecture and the presence of a dispensable chromosome.</title>
        <authorList>
            <person name="Zaccaron A.Z."/>
            <person name="Chen L.H."/>
            <person name="Samaras A."/>
            <person name="Stergiopoulos I."/>
        </authorList>
    </citation>
    <scope>NUCLEOTIDE SEQUENCE</scope>
    <source>
        <strain evidence="3">Race5_Kim</strain>
    </source>
</reference>
<feature type="region of interest" description="Disordered" evidence="1">
    <location>
        <begin position="1"/>
        <end position="22"/>
    </location>
</feature>
<evidence type="ECO:0000256" key="1">
    <source>
        <dbReference type="SAM" id="MobiDB-lite"/>
    </source>
</evidence>
<dbReference type="GeneID" id="71981232"/>
<feature type="domain" description="DUF985" evidence="2">
    <location>
        <begin position="30"/>
        <end position="205"/>
    </location>
</feature>
<evidence type="ECO:0000313" key="3">
    <source>
        <dbReference type="EMBL" id="UJO11555.1"/>
    </source>
</evidence>
<dbReference type="OrthoDB" id="6614653at2759"/>
<evidence type="ECO:0000313" key="4">
    <source>
        <dbReference type="Proteomes" id="UP000756132"/>
    </source>
</evidence>
<dbReference type="KEGG" id="ffu:CLAFUR5_01354"/>
<dbReference type="InterPro" id="IPR039935">
    <property type="entry name" value="YML079W-like"/>
</dbReference>
<dbReference type="Proteomes" id="UP000756132">
    <property type="component" value="Chromosome 1"/>
</dbReference>
<dbReference type="InterPro" id="IPR011051">
    <property type="entry name" value="RmlC_Cupin_sf"/>
</dbReference>
<evidence type="ECO:0000259" key="2">
    <source>
        <dbReference type="Pfam" id="PF06172"/>
    </source>
</evidence>
<name>A0A9Q8L629_PASFU</name>
<dbReference type="SUPFAM" id="SSF51182">
    <property type="entry name" value="RmlC-like cupins"/>
    <property type="match status" value="1"/>
</dbReference>
<dbReference type="PANTHER" id="PTHR33387">
    <property type="entry name" value="RMLC-LIKE JELLY ROLL FOLD PROTEIN"/>
    <property type="match status" value="1"/>
</dbReference>
<proteinExistence type="predicted"/>
<accession>A0A9Q8L629</accession>
<dbReference type="InterPro" id="IPR014710">
    <property type="entry name" value="RmlC-like_jellyroll"/>
</dbReference>
<organism evidence="3 4">
    <name type="scientific">Passalora fulva</name>
    <name type="common">Tomato leaf mold</name>
    <name type="synonym">Cladosporium fulvum</name>
    <dbReference type="NCBI Taxonomy" id="5499"/>
    <lineage>
        <taxon>Eukaryota</taxon>
        <taxon>Fungi</taxon>
        <taxon>Dikarya</taxon>
        <taxon>Ascomycota</taxon>
        <taxon>Pezizomycotina</taxon>
        <taxon>Dothideomycetes</taxon>
        <taxon>Dothideomycetidae</taxon>
        <taxon>Mycosphaerellales</taxon>
        <taxon>Mycosphaerellaceae</taxon>
        <taxon>Fulvia</taxon>
    </lineage>
</organism>
<dbReference type="OMA" id="GFEFADH"/>
<reference evidence="3" key="1">
    <citation type="submission" date="2021-12" db="EMBL/GenBank/DDBJ databases">
        <authorList>
            <person name="Zaccaron A."/>
            <person name="Stergiopoulos I."/>
        </authorList>
    </citation>
    <scope>NUCLEOTIDE SEQUENCE</scope>
    <source>
        <strain evidence="3">Race5_Kim</strain>
    </source>
</reference>
<dbReference type="InterPro" id="IPR009327">
    <property type="entry name" value="Cupin_DUF985"/>
</dbReference>
<sequence>MSSSSIDPTLPPLKPSFQASDHKDESLSIQALIEHLDLQKHPGGGYFVETDCDSRTLTVPPWKDPSNTTPTHNASTTIHYLLTRHTPLGHFHRHRARTIHTLHRGRGRYVIMHADEVASPACPSGDSSSTSKDIPESERWVGKARIETFVVGQDVLKGERVQWIVEGGKYKTSYLLPDSDESRESEGLLISETVVPGFEFGDHDFLREERLKALVEERQAEEMGWMLRRD</sequence>
<protein>
    <recommendedName>
        <fullName evidence="2">DUF985 domain-containing protein</fullName>
    </recommendedName>
</protein>
<dbReference type="RefSeq" id="XP_047755921.1">
    <property type="nucleotide sequence ID" value="XM_047900502.1"/>
</dbReference>
<dbReference type="Pfam" id="PF06172">
    <property type="entry name" value="Cupin_5"/>
    <property type="match status" value="1"/>
</dbReference>
<dbReference type="AlphaFoldDB" id="A0A9Q8L629"/>
<dbReference type="CDD" id="cd06121">
    <property type="entry name" value="cupin_YML079wp"/>
    <property type="match status" value="1"/>
</dbReference>
<dbReference type="EMBL" id="CP090163">
    <property type="protein sequence ID" value="UJO11555.1"/>
    <property type="molecule type" value="Genomic_DNA"/>
</dbReference>
<keyword evidence="4" id="KW-1185">Reference proteome</keyword>
<gene>
    <name evidence="3" type="ORF">CLAFUR5_01354</name>
</gene>
<dbReference type="PANTHER" id="PTHR33387:SF3">
    <property type="entry name" value="DUF985 DOMAIN-CONTAINING PROTEIN"/>
    <property type="match status" value="1"/>
</dbReference>
<dbReference type="Gene3D" id="2.60.120.10">
    <property type="entry name" value="Jelly Rolls"/>
    <property type="match status" value="1"/>
</dbReference>